<dbReference type="EMBL" id="BBSC01000011">
    <property type="protein sequence ID" value="GAM78090.1"/>
    <property type="molecule type" value="Genomic_DNA"/>
</dbReference>
<dbReference type="Proteomes" id="UP000031666">
    <property type="component" value="Unassembled WGS sequence"/>
</dbReference>
<protein>
    <submittedName>
        <fullName evidence="1">RNA signal recognition particle 4.5S RNA</fullName>
    </submittedName>
</protein>
<evidence type="ECO:0000313" key="2">
    <source>
        <dbReference type="Proteomes" id="UP000031666"/>
    </source>
</evidence>
<organism evidence="1 2">
    <name type="scientific">Vibrio ishigakensis</name>
    <dbReference type="NCBI Taxonomy" id="1481914"/>
    <lineage>
        <taxon>Bacteria</taxon>
        <taxon>Pseudomonadati</taxon>
        <taxon>Pseudomonadota</taxon>
        <taxon>Gammaproteobacteria</taxon>
        <taxon>Vibrionales</taxon>
        <taxon>Vibrionaceae</taxon>
        <taxon>Vibrio</taxon>
    </lineage>
</organism>
<dbReference type="SUPFAM" id="SSF54909">
    <property type="entry name" value="Dimeric alpha+beta barrel"/>
    <property type="match status" value="1"/>
</dbReference>
<name>A0A0B8QEL1_9VIBR</name>
<dbReference type="InterPro" id="IPR011008">
    <property type="entry name" value="Dimeric_a/b-barrel"/>
</dbReference>
<comment type="caution">
    <text evidence="1">The sequence shown here is derived from an EMBL/GenBank/DDBJ whole genome shotgun (WGS) entry which is preliminary data.</text>
</comment>
<dbReference type="InterPro" id="IPR009874">
    <property type="entry name" value="DUF1428"/>
</dbReference>
<dbReference type="STRING" id="1481914.JCM19241_818"/>
<dbReference type="Pfam" id="PF07237">
    <property type="entry name" value="DUF1428"/>
    <property type="match status" value="1"/>
</dbReference>
<dbReference type="AlphaFoldDB" id="A0A0B8QEL1"/>
<reference evidence="1 2" key="2">
    <citation type="submission" date="2015-01" db="EMBL/GenBank/DDBJ databases">
        <authorList>
            <consortium name="NBRP consortium"/>
            <person name="Sawabe T."/>
            <person name="Meirelles P."/>
            <person name="Feng G."/>
            <person name="Sayaka M."/>
            <person name="Hattori M."/>
            <person name="Ohkuma M."/>
        </authorList>
    </citation>
    <scope>NUCLEOTIDE SEQUENCE [LARGE SCALE GENOMIC DNA]</scope>
    <source>
        <strain evidence="2">JCM 19241</strain>
    </source>
</reference>
<proteinExistence type="predicted"/>
<dbReference type="Gene3D" id="3.30.70.100">
    <property type="match status" value="1"/>
</dbReference>
<dbReference type="PIRSF" id="PIRSF007028">
    <property type="entry name" value="UCP007028"/>
    <property type="match status" value="1"/>
</dbReference>
<dbReference type="RefSeq" id="WP_261836327.1">
    <property type="nucleotide sequence ID" value="NZ_AP024882.1"/>
</dbReference>
<evidence type="ECO:0000313" key="1">
    <source>
        <dbReference type="EMBL" id="GAM78090.1"/>
    </source>
</evidence>
<reference evidence="1 2" key="1">
    <citation type="submission" date="2015-01" db="EMBL/GenBank/DDBJ databases">
        <title>Vibrio sp. C94 JCM 19241 whole genome shotgun sequence.</title>
        <authorList>
            <person name="Sawabe T."/>
            <person name="Meirelles P."/>
            <person name="Feng G."/>
            <person name="Sayaka M."/>
            <person name="Hattori M."/>
            <person name="Ohkuma M."/>
        </authorList>
    </citation>
    <scope>NUCLEOTIDE SEQUENCE [LARGE SCALE GENOMIC DNA]</scope>
    <source>
        <strain evidence="2">JCM 19241</strain>
    </source>
</reference>
<gene>
    <name evidence="1" type="ORF">JCM19241_818</name>
</gene>
<sequence>MQYVDGFLAAVPTDKKQEYIEHASMAAEVFRDYGAIRLVENWGDDVPDGEVTSMPMAVQCKPGETVVMSWIIWPSKEARDAGIEGAMKDPRLDPAKNPMPFDGKRLIYGGFETVVDV</sequence>
<accession>A0A0B8QEL1</accession>